<evidence type="ECO:0000313" key="2">
    <source>
        <dbReference type="Proteomes" id="UP000321807"/>
    </source>
</evidence>
<proteinExistence type="predicted"/>
<evidence type="ECO:0000313" key="1">
    <source>
        <dbReference type="EMBL" id="QEE24523.1"/>
    </source>
</evidence>
<reference evidence="1 2" key="1">
    <citation type="submission" date="2019-08" db="EMBL/GenBank/DDBJ databases">
        <title>Complete genome sequence of Rhodanobacter glycinis strain T01E-68 isolated from tomato root.</title>
        <authorList>
            <person name="Weon H.-Y."/>
            <person name="Lee S.A."/>
        </authorList>
    </citation>
    <scope>NUCLEOTIDE SEQUENCE [LARGE SCALE GENOMIC DNA]</scope>
    <source>
        <strain evidence="1 2">T01E-68</strain>
    </source>
</reference>
<dbReference type="InterPro" id="IPR021808">
    <property type="entry name" value="DUF3383"/>
</dbReference>
<dbReference type="KEGG" id="rgl:CS053_08420"/>
<accession>A0A5B9DWY1</accession>
<gene>
    <name evidence="1" type="ORF">CS053_08420</name>
</gene>
<sequence>MSLGLSISDVVNVDVVLTPLAAATRNFGSLLIMGSSLVIDTDERLRQYSTIDQVATDFGISAPEYLAASLFFSQSPQPSLVNIGVYAQTATAGRLQGGVLSAAEQTIGNFTAITTGAIDIMIDGVAVDETTINFSADSNLNGVAATLTTALAGKGTVTWDATYQRFVLTSATTGSASSVGFATVPGSGTDIGPLFGFDEASNGRSAPGSAIETAAAGITACANASSDWYGALIAPLTAIADSDHLAVSAFIEAASPSRIYGLTTQASSVLDGTVTSDIASQLQALKYEHTLVQYSSSSPYAVASLFGRAFTVDFTGNNTAITLKFKTEPGVTAETLSESQAQALKSKNCNVFINYNNSTAIIQEGVMCSGTFFDERQGLDWLQNAVQTNVYNLLYTSPTKIPQTDAGVNQIVAACDQAMESGVSNGLVAPGTWTAGGFGALQQGQTLSKGYYVYAPTVSSQSQADREARKAPTIQIAAKLAGAVHFANVVINVNR</sequence>
<name>A0A5B9DWY1_9GAMM</name>
<dbReference type="AlphaFoldDB" id="A0A5B9DWY1"/>
<dbReference type="Proteomes" id="UP000321807">
    <property type="component" value="Chromosome"/>
</dbReference>
<organism evidence="1 2">
    <name type="scientific">Rhodanobacter glycinis</name>
    <dbReference type="NCBI Taxonomy" id="582702"/>
    <lineage>
        <taxon>Bacteria</taxon>
        <taxon>Pseudomonadati</taxon>
        <taxon>Pseudomonadota</taxon>
        <taxon>Gammaproteobacteria</taxon>
        <taxon>Lysobacterales</taxon>
        <taxon>Rhodanobacteraceae</taxon>
        <taxon>Rhodanobacter</taxon>
    </lineage>
</organism>
<dbReference type="EMBL" id="CP042807">
    <property type="protein sequence ID" value="QEE24523.1"/>
    <property type="molecule type" value="Genomic_DNA"/>
</dbReference>
<dbReference type="RefSeq" id="WP_147627116.1">
    <property type="nucleotide sequence ID" value="NZ_CP042807.1"/>
</dbReference>
<protein>
    <submittedName>
        <fullName evidence="1">DUF3383 domain-containing protein</fullName>
    </submittedName>
</protein>
<dbReference type="Pfam" id="PF11863">
    <property type="entry name" value="DUF3383"/>
    <property type="match status" value="1"/>
</dbReference>